<evidence type="ECO:0000256" key="5">
    <source>
        <dbReference type="ARBA" id="ARBA00022982"/>
    </source>
</evidence>
<dbReference type="EMBL" id="SUMG01000002">
    <property type="protein sequence ID" value="NBG87332.1"/>
    <property type="molecule type" value="Genomic_DNA"/>
</dbReference>
<evidence type="ECO:0000256" key="3">
    <source>
        <dbReference type="ARBA" id="ARBA00022630"/>
    </source>
</evidence>
<gene>
    <name evidence="7" type="ORF">ISALK_02340</name>
</gene>
<dbReference type="GO" id="GO:0010181">
    <property type="term" value="F:FMN binding"/>
    <property type="evidence" value="ECO:0007669"/>
    <property type="project" value="InterPro"/>
</dbReference>
<evidence type="ECO:0000259" key="6">
    <source>
        <dbReference type="SMART" id="SM00900"/>
    </source>
</evidence>
<keyword evidence="1" id="KW-0813">Transport</keyword>
<name>A0AA43XID4_9CLOT</name>
<keyword evidence="3" id="KW-0285">Flavoprotein</keyword>
<dbReference type="PANTHER" id="PTHR36118:SF1">
    <property type="entry name" value="ION-TRANSLOCATING OXIDOREDUCTASE COMPLEX SUBUNIT G"/>
    <property type="match status" value="1"/>
</dbReference>
<evidence type="ECO:0000256" key="1">
    <source>
        <dbReference type="ARBA" id="ARBA00022448"/>
    </source>
</evidence>
<proteinExistence type="predicted"/>
<dbReference type="GO" id="GO:0009055">
    <property type="term" value="F:electron transfer activity"/>
    <property type="evidence" value="ECO:0007669"/>
    <property type="project" value="InterPro"/>
</dbReference>
<feature type="domain" description="FMN-binding" evidence="6">
    <location>
        <begin position="521"/>
        <end position="594"/>
    </location>
</feature>
<comment type="caution">
    <text evidence="7">The sequence shown here is derived from an EMBL/GenBank/DDBJ whole genome shotgun (WGS) entry which is preliminary data.</text>
</comment>
<evidence type="ECO:0000256" key="2">
    <source>
        <dbReference type="ARBA" id="ARBA00022553"/>
    </source>
</evidence>
<feature type="domain" description="FMN-binding" evidence="6">
    <location>
        <begin position="323"/>
        <end position="397"/>
    </location>
</feature>
<sequence>MKQMDRKQIIAALVMTIIALGSLLGYDALRDDVTAGAQSYVVTAEGYGGEVRLEVFINQEDIVEIQVVEQNETEGLGDDAIYEVLEEIIENNTTDVEAVTGATISSNAVITAVEEALAEAGLVTGEVYSVVAQGYGGDVELDVIINDGEIMAINIIEHSETEGLGDEAMEETIAAIREAQSVDVDTVSGATLSSEAIINGVIQALEDGGVELEAGSRQQEGVLGTGNGYGGDIVLDVVVDNGEISGIFVMEESETAGLGDEAIDEMIEKILTAQSTDVDTVSSATVSSEGTIEAVEDALSNVDAEDMEAYEPRGYVGSALGFYESSEIVLDVILENGDIIEIVVMEQEETPGIGDGAINAVIDRIIENQSTDVDVQTGATVSSTATMAAVEMALAKADGTYEGEEDSLEYEAEGFLGRALGFYESSEIVLDVILDGNEIVEIHILAEQETPGIGDAAINGIIEKIIAQQSTDVDVQTGATVSSKATMQAVESALDQEGIILEEREVTLDYDPKGTLGTGSGYGGGITLDVITEGDEILEIIIVKESETGGLGDEAIEEIIEAVIASQSTDVDTVSGATVSSKGAIEAIEDALDQ</sequence>
<feature type="domain" description="FMN-binding" evidence="6">
    <location>
        <begin position="46"/>
        <end position="120"/>
    </location>
</feature>
<dbReference type="PANTHER" id="PTHR36118">
    <property type="entry name" value="ION-TRANSLOCATING OXIDOREDUCTASE COMPLEX SUBUNIT G"/>
    <property type="match status" value="1"/>
</dbReference>
<dbReference type="InterPro" id="IPR007329">
    <property type="entry name" value="FMN-bd"/>
</dbReference>
<evidence type="ECO:0000256" key="4">
    <source>
        <dbReference type="ARBA" id="ARBA00022643"/>
    </source>
</evidence>
<dbReference type="Gene3D" id="3.90.1010.20">
    <property type="match status" value="6"/>
</dbReference>
<evidence type="ECO:0000313" key="7">
    <source>
        <dbReference type="EMBL" id="NBG87332.1"/>
    </source>
</evidence>
<feature type="domain" description="FMN-binding" evidence="6">
    <location>
        <begin position="228"/>
        <end position="302"/>
    </location>
</feature>
<protein>
    <submittedName>
        <fullName evidence="7">FMN-binding protein</fullName>
    </submittedName>
</protein>
<dbReference type="Pfam" id="PF04205">
    <property type="entry name" value="FMN_bind"/>
    <property type="match status" value="6"/>
</dbReference>
<evidence type="ECO:0000313" key="8">
    <source>
        <dbReference type="Proteomes" id="UP000449710"/>
    </source>
</evidence>
<dbReference type="AlphaFoldDB" id="A0AA43XID4"/>
<dbReference type="InterPro" id="IPR010209">
    <property type="entry name" value="Ion_transpt_RnfG/RsxG"/>
</dbReference>
<keyword evidence="4" id="KW-0288">FMN</keyword>
<dbReference type="SMART" id="SM00900">
    <property type="entry name" value="FMN_bind"/>
    <property type="match status" value="6"/>
</dbReference>
<keyword evidence="8" id="KW-1185">Reference proteome</keyword>
<keyword evidence="5" id="KW-0249">Electron transport</keyword>
<dbReference type="Proteomes" id="UP000449710">
    <property type="component" value="Unassembled WGS sequence"/>
</dbReference>
<accession>A0AA43XID4</accession>
<feature type="domain" description="FMN-binding" evidence="6">
    <location>
        <begin position="134"/>
        <end position="208"/>
    </location>
</feature>
<dbReference type="GO" id="GO:0005886">
    <property type="term" value="C:plasma membrane"/>
    <property type="evidence" value="ECO:0007669"/>
    <property type="project" value="InterPro"/>
</dbReference>
<organism evidence="7 8">
    <name type="scientific">Isachenkonia alkalipeptolytica</name>
    <dbReference type="NCBI Taxonomy" id="2565777"/>
    <lineage>
        <taxon>Bacteria</taxon>
        <taxon>Bacillati</taxon>
        <taxon>Bacillota</taxon>
        <taxon>Clostridia</taxon>
        <taxon>Eubacteriales</taxon>
        <taxon>Clostridiaceae</taxon>
        <taxon>Isachenkonia</taxon>
    </lineage>
</organism>
<reference evidence="7 8" key="1">
    <citation type="submission" date="2019-04" db="EMBL/GenBank/DDBJ databases">
        <title>Isachenkonia alkalipeptolytica gen. nov. sp. nov. a new anaerobic, alkiliphilic organothrophic bacterium capable to reduce synthesized ferrihydrite isolated from a soda lake.</title>
        <authorList>
            <person name="Toshchakov S.V."/>
            <person name="Zavarzina D.G."/>
            <person name="Zhilina T.N."/>
            <person name="Kostrikina N.A."/>
            <person name="Kublanov I.V."/>
        </authorList>
    </citation>
    <scope>NUCLEOTIDE SEQUENCE [LARGE SCALE GENOMIC DNA]</scope>
    <source>
        <strain evidence="7 8">Z-1701</strain>
    </source>
</reference>
<dbReference type="GO" id="GO:0022900">
    <property type="term" value="P:electron transport chain"/>
    <property type="evidence" value="ECO:0007669"/>
    <property type="project" value="InterPro"/>
</dbReference>
<feature type="domain" description="FMN-binding" evidence="6">
    <location>
        <begin position="423"/>
        <end position="497"/>
    </location>
</feature>
<keyword evidence="2" id="KW-0597">Phosphoprotein</keyword>